<gene>
    <name evidence="4" type="ORF">A6302_01162</name>
</gene>
<sequence>MRALQPGTIGGLRIPNRIVRAATSEARGGPGGEVTPEAIEFYRRLGAGGAGLVITGHIYVHPRGRHHGLQTGIHHDGLIEGHARLTEAVHREGGLIFAELGHVGSQTMIPEIAPLAPSAVTNPMTGITASEMTEADLAEVIDAFGAARAGPRPPATTASSCWGQAATCSASRCRPIPTSAATAGAAMQHGAPGW</sequence>
<dbReference type="Gene3D" id="3.20.20.70">
    <property type="entry name" value="Aldolase class I"/>
    <property type="match status" value="1"/>
</dbReference>
<dbReference type="Proteomes" id="UP000094622">
    <property type="component" value="Unassembled WGS sequence"/>
</dbReference>
<evidence type="ECO:0000313" key="4">
    <source>
        <dbReference type="EMBL" id="ODN71473.1"/>
    </source>
</evidence>
<dbReference type="SUPFAM" id="SSF51395">
    <property type="entry name" value="FMN-linked oxidoreductases"/>
    <property type="match status" value="1"/>
</dbReference>
<keyword evidence="2 4" id="KW-0560">Oxidoreductase</keyword>
<evidence type="ECO:0000256" key="1">
    <source>
        <dbReference type="ARBA" id="ARBA00022630"/>
    </source>
</evidence>
<dbReference type="InterPro" id="IPR001155">
    <property type="entry name" value="OxRdtase_FMN_N"/>
</dbReference>
<dbReference type="EMBL" id="MCRJ01000020">
    <property type="protein sequence ID" value="ODN71473.1"/>
    <property type="molecule type" value="Genomic_DNA"/>
</dbReference>
<comment type="caution">
    <text evidence="4">The sequence shown here is derived from an EMBL/GenBank/DDBJ whole genome shotgun (WGS) entry which is preliminary data.</text>
</comment>
<dbReference type="InterPro" id="IPR013785">
    <property type="entry name" value="Aldolase_TIM"/>
</dbReference>
<dbReference type="EC" id="1.-.-.-" evidence="4"/>
<protein>
    <submittedName>
        <fullName evidence="4">NADH oxidase</fullName>
        <ecNumber evidence="4">1.-.-.-</ecNumber>
    </submittedName>
</protein>
<dbReference type="GO" id="GO:0010181">
    <property type="term" value="F:FMN binding"/>
    <property type="evidence" value="ECO:0007669"/>
    <property type="project" value="InterPro"/>
</dbReference>
<proteinExistence type="predicted"/>
<keyword evidence="5" id="KW-1185">Reference proteome</keyword>
<dbReference type="GO" id="GO:0016491">
    <property type="term" value="F:oxidoreductase activity"/>
    <property type="evidence" value="ECO:0007669"/>
    <property type="project" value="UniProtKB-KW"/>
</dbReference>
<organism evidence="4 5">
    <name type="scientific">Methylobrevis pamukkalensis</name>
    <dbReference type="NCBI Taxonomy" id="1439726"/>
    <lineage>
        <taxon>Bacteria</taxon>
        <taxon>Pseudomonadati</taxon>
        <taxon>Pseudomonadota</taxon>
        <taxon>Alphaproteobacteria</taxon>
        <taxon>Hyphomicrobiales</taxon>
        <taxon>Pleomorphomonadaceae</taxon>
        <taxon>Methylobrevis</taxon>
    </lineage>
</organism>
<feature type="domain" description="NADH:flavin oxidoreductase/NADH oxidase N-terminal" evidence="3">
    <location>
        <begin position="5"/>
        <end position="147"/>
    </location>
</feature>
<dbReference type="Pfam" id="PF00724">
    <property type="entry name" value="Oxidored_FMN"/>
    <property type="match status" value="1"/>
</dbReference>
<dbReference type="InterPro" id="IPR051799">
    <property type="entry name" value="NADH_flavin_oxidoreductase"/>
</dbReference>
<keyword evidence="1" id="KW-0285">Flavoprotein</keyword>
<accession>A0A1E3H562</accession>
<dbReference type="PANTHER" id="PTHR43656:SF2">
    <property type="entry name" value="BINDING OXIDOREDUCTASE, PUTATIVE (AFU_ORTHOLOGUE AFUA_2G08260)-RELATED"/>
    <property type="match status" value="1"/>
</dbReference>
<evidence type="ECO:0000259" key="3">
    <source>
        <dbReference type="Pfam" id="PF00724"/>
    </source>
</evidence>
<reference evidence="4 5" key="1">
    <citation type="submission" date="2016-07" db="EMBL/GenBank/DDBJ databases">
        <title>Draft Genome Sequence of Methylobrevis pamukkalensis PK2.</title>
        <authorList>
            <person name="Vasilenko O.V."/>
            <person name="Doronina N.V."/>
            <person name="Shmareva M.N."/>
            <person name="Tarlachkov S.V."/>
            <person name="Mustakhimov I."/>
            <person name="Trotsenko Y.A."/>
        </authorList>
    </citation>
    <scope>NUCLEOTIDE SEQUENCE [LARGE SCALE GENOMIC DNA]</scope>
    <source>
        <strain evidence="4 5">PK2</strain>
    </source>
</reference>
<evidence type="ECO:0000256" key="2">
    <source>
        <dbReference type="ARBA" id="ARBA00023002"/>
    </source>
</evidence>
<dbReference type="PANTHER" id="PTHR43656">
    <property type="entry name" value="BINDING OXIDOREDUCTASE, PUTATIVE (AFU_ORTHOLOGUE AFUA_2G08260)-RELATED"/>
    <property type="match status" value="1"/>
</dbReference>
<evidence type="ECO:0000313" key="5">
    <source>
        <dbReference type="Proteomes" id="UP000094622"/>
    </source>
</evidence>
<dbReference type="AlphaFoldDB" id="A0A1E3H562"/>
<name>A0A1E3H562_9HYPH</name>